<comment type="caution">
    <text evidence="1">The sequence shown here is derived from an EMBL/GenBank/DDBJ whole genome shotgun (WGS) entry which is preliminary data.</text>
</comment>
<evidence type="ECO:0000313" key="2">
    <source>
        <dbReference type="Proteomes" id="UP001225134"/>
    </source>
</evidence>
<dbReference type="EMBL" id="JASSPP010000014">
    <property type="protein sequence ID" value="MDK9581182.1"/>
    <property type="molecule type" value="Genomic_DNA"/>
</dbReference>
<protein>
    <submittedName>
        <fullName evidence="1">Uncharacterized protein</fullName>
    </submittedName>
</protein>
<proteinExistence type="predicted"/>
<evidence type="ECO:0000313" key="1">
    <source>
        <dbReference type="EMBL" id="MDK9581182.1"/>
    </source>
</evidence>
<dbReference type="RefSeq" id="WP_285153559.1">
    <property type="nucleotide sequence ID" value="NZ_JASSPP010000014.1"/>
</dbReference>
<accession>A0ABT7HKW4</accession>
<name>A0ABT7HKW4_9FUSO</name>
<organism evidence="1 2">
    <name type="scientific">Sneathia sanguinegens</name>
    <dbReference type="NCBI Taxonomy" id="40543"/>
    <lineage>
        <taxon>Bacteria</taxon>
        <taxon>Fusobacteriati</taxon>
        <taxon>Fusobacteriota</taxon>
        <taxon>Fusobacteriia</taxon>
        <taxon>Fusobacteriales</taxon>
        <taxon>Leptotrichiaceae</taxon>
        <taxon>Sneathia</taxon>
    </lineage>
</organism>
<keyword evidence="2" id="KW-1185">Reference proteome</keyword>
<sequence length="45" mass="5379">MNISKEKREKLLNYLEKLKEGKEDEDIRIISEIEKALNEKKYGLV</sequence>
<reference evidence="1 2" key="1">
    <citation type="submission" date="2023-06" db="EMBL/GenBank/DDBJ databases">
        <title>Antibody response to the Sneathia vaginalis cytopathogenic toxin A during pregnancy.</title>
        <authorList>
            <person name="Mccoy Z.T."/>
            <person name="Serrano M.G."/>
            <person name="Spaine K."/>
            <person name="Edwards D.J."/>
            <person name="Buck G.A."/>
            <person name="Jefferson K."/>
        </authorList>
    </citation>
    <scope>NUCLEOTIDE SEQUENCE [LARGE SCALE GENOMIC DNA]</scope>
    <source>
        <strain evidence="1 2">CCUG 42621</strain>
    </source>
</reference>
<dbReference type="Proteomes" id="UP001225134">
    <property type="component" value="Unassembled WGS sequence"/>
</dbReference>
<gene>
    <name evidence="1" type="ORF">QQA45_06780</name>
</gene>